<dbReference type="AlphaFoldDB" id="A0A2D3WPL3"/>
<evidence type="ECO:0000313" key="4">
    <source>
        <dbReference type="Proteomes" id="UP000228859"/>
    </source>
</evidence>
<proteinExistence type="predicted"/>
<dbReference type="Proteomes" id="UP000228859">
    <property type="component" value="Unassembled WGS sequence"/>
</dbReference>
<feature type="region of interest" description="Disordered" evidence="1">
    <location>
        <begin position="1"/>
        <end position="28"/>
    </location>
</feature>
<organism evidence="3 4">
    <name type="scientific">Sulfuricurvum kujiense</name>
    <dbReference type="NCBI Taxonomy" id="148813"/>
    <lineage>
        <taxon>Bacteria</taxon>
        <taxon>Pseudomonadati</taxon>
        <taxon>Campylobacterota</taxon>
        <taxon>Epsilonproteobacteria</taxon>
        <taxon>Campylobacterales</taxon>
        <taxon>Sulfurimonadaceae</taxon>
        <taxon>Sulfuricurvum</taxon>
    </lineage>
</organism>
<comment type="caution">
    <text evidence="3">The sequence shown here is derived from an EMBL/GenBank/DDBJ whole genome shotgun (WGS) entry which is preliminary data.</text>
</comment>
<reference evidence="3 4" key="1">
    <citation type="journal article" date="2017" name="Front. Microbiol.">
        <title>Comparative Genomic Analysis of the Class Epsilonproteobacteria and Proposed Reclassification to Epsilonbacteraeota (phyl. nov.).</title>
        <authorList>
            <person name="Waite D.W."/>
            <person name="Vanwonterghem I."/>
            <person name="Rinke C."/>
            <person name="Parks D.H."/>
            <person name="Zhang Y."/>
            <person name="Takai K."/>
            <person name="Sievert S.M."/>
            <person name="Simon J."/>
            <person name="Campbell B.J."/>
            <person name="Hanson T.E."/>
            <person name="Woyke T."/>
            <person name="Klotz M.G."/>
            <person name="Hugenholtz P."/>
        </authorList>
    </citation>
    <scope>NUCLEOTIDE SEQUENCE [LARGE SCALE GENOMIC DNA]</scope>
    <source>
        <strain evidence="3">UBA12443</strain>
    </source>
</reference>
<dbReference type="Pfam" id="PF05901">
    <property type="entry name" value="Excalibur"/>
    <property type="match status" value="1"/>
</dbReference>
<gene>
    <name evidence="3" type="ORF">CFH83_02035</name>
</gene>
<feature type="compositionally biased region" description="Basic and acidic residues" evidence="1">
    <location>
        <begin position="1"/>
        <end position="11"/>
    </location>
</feature>
<feature type="domain" description="Excalibur calcium-binding" evidence="2">
    <location>
        <begin position="36"/>
        <end position="70"/>
    </location>
</feature>
<feature type="compositionally biased region" description="Polar residues" evidence="1">
    <location>
        <begin position="16"/>
        <end position="28"/>
    </location>
</feature>
<sequence>MRKESDKDRSKMKAYQPSTKTTSQMRKTSNFQCDGRKHCSQMKSCEEATFFLNNCPNTKMDGNNDGIPCEKQWCN</sequence>
<dbReference type="EMBL" id="DLUI01000033">
    <property type="protein sequence ID" value="DAB39199.1"/>
    <property type="molecule type" value="Genomic_DNA"/>
</dbReference>
<evidence type="ECO:0000313" key="3">
    <source>
        <dbReference type="EMBL" id="DAB39199.1"/>
    </source>
</evidence>
<evidence type="ECO:0000259" key="2">
    <source>
        <dbReference type="Pfam" id="PF05901"/>
    </source>
</evidence>
<protein>
    <recommendedName>
        <fullName evidence="2">Excalibur calcium-binding domain-containing protein</fullName>
    </recommendedName>
</protein>
<accession>A0A2D3WPL3</accession>
<dbReference type="InterPro" id="IPR008613">
    <property type="entry name" value="Excalibur_Ca-bd_domain"/>
</dbReference>
<evidence type="ECO:0000256" key="1">
    <source>
        <dbReference type="SAM" id="MobiDB-lite"/>
    </source>
</evidence>
<name>A0A2D3WPL3_9BACT</name>